<protein>
    <submittedName>
        <fullName evidence="1">Uncharacterized protein</fullName>
    </submittedName>
</protein>
<dbReference type="Proteomes" id="UP000265816">
    <property type="component" value="Unassembled WGS sequence"/>
</dbReference>
<dbReference type="EMBL" id="QWVT01000034">
    <property type="protein sequence ID" value="RID82602.1"/>
    <property type="molecule type" value="Genomic_DNA"/>
</dbReference>
<evidence type="ECO:0000313" key="2">
    <source>
        <dbReference type="Proteomes" id="UP000265816"/>
    </source>
</evidence>
<name>A0A398AYE7_9BACI</name>
<gene>
    <name evidence="1" type="ORF">D1970_18435</name>
</gene>
<comment type="caution">
    <text evidence="1">The sequence shown here is derived from an EMBL/GenBank/DDBJ whole genome shotgun (WGS) entry which is preliminary data.</text>
</comment>
<dbReference type="AlphaFoldDB" id="A0A398AYE7"/>
<keyword evidence="2" id="KW-1185">Reference proteome</keyword>
<reference evidence="1 2" key="1">
    <citation type="submission" date="2018-08" db="EMBL/GenBank/DDBJ databases">
        <title>Bacillus jemisoniae sp. nov., Bacillus chryseoplanitiae sp. nov., Bacillus resnikiae sp. nov., and Bacillus frankliniae sp. nov., isolated from Viking spacecraft and associated surfaces.</title>
        <authorList>
            <person name="Seuylemezian A."/>
            <person name="Vaishampayan P."/>
        </authorList>
    </citation>
    <scope>NUCLEOTIDE SEQUENCE [LARGE SCALE GENOMIC DNA]</scope>
    <source>
        <strain evidence="1 2">JJ-247</strain>
    </source>
</reference>
<organism evidence="1 2">
    <name type="scientific">Mesobacillus zeae</name>
    <dbReference type="NCBI Taxonomy" id="1917180"/>
    <lineage>
        <taxon>Bacteria</taxon>
        <taxon>Bacillati</taxon>
        <taxon>Bacillota</taxon>
        <taxon>Bacilli</taxon>
        <taxon>Bacillales</taxon>
        <taxon>Bacillaceae</taxon>
        <taxon>Mesobacillus</taxon>
    </lineage>
</organism>
<proteinExistence type="predicted"/>
<accession>A0A398AYE7</accession>
<evidence type="ECO:0000313" key="1">
    <source>
        <dbReference type="EMBL" id="RID82602.1"/>
    </source>
</evidence>
<sequence length="82" mass="10048">MTNYLVEQNKKISTPVIITKPEWKEQEEWIYSEAYFVFFTSKFSIQVRKNKIPRRTLLKEVIDLYKEQKISTTTFHYFLYTV</sequence>